<keyword evidence="4 10" id="KW-0808">Transferase</keyword>
<keyword evidence="11" id="KW-1185">Reference proteome</keyword>
<comment type="caution">
    <text evidence="10">The sequence shown here is derived from an EMBL/GenBank/DDBJ whole genome shotgun (WGS) entry which is preliminary data.</text>
</comment>
<feature type="transmembrane region" description="Helical" evidence="8">
    <location>
        <begin position="38"/>
        <end position="56"/>
    </location>
</feature>
<dbReference type="InterPro" id="IPR038731">
    <property type="entry name" value="RgtA/B/C-like"/>
</dbReference>
<feature type="transmembrane region" description="Helical" evidence="8">
    <location>
        <begin position="68"/>
        <end position="90"/>
    </location>
</feature>
<keyword evidence="5 8" id="KW-0812">Transmembrane</keyword>
<dbReference type="GO" id="GO:0016757">
    <property type="term" value="F:glycosyltransferase activity"/>
    <property type="evidence" value="ECO:0007669"/>
    <property type="project" value="UniProtKB-KW"/>
</dbReference>
<feature type="domain" description="Glycosyltransferase RgtA/B/C/D-like" evidence="9">
    <location>
        <begin position="136"/>
        <end position="287"/>
    </location>
</feature>
<evidence type="ECO:0000256" key="5">
    <source>
        <dbReference type="ARBA" id="ARBA00022692"/>
    </source>
</evidence>
<feature type="transmembrane region" description="Helical" evidence="8">
    <location>
        <begin position="151"/>
        <end position="172"/>
    </location>
</feature>
<keyword evidence="7 8" id="KW-0472">Membrane</keyword>
<evidence type="ECO:0000256" key="6">
    <source>
        <dbReference type="ARBA" id="ARBA00022989"/>
    </source>
</evidence>
<gene>
    <name evidence="10" type="ORF">OCV63_06220</name>
</gene>
<evidence type="ECO:0000256" key="3">
    <source>
        <dbReference type="ARBA" id="ARBA00022676"/>
    </source>
</evidence>
<evidence type="ECO:0000256" key="8">
    <source>
        <dbReference type="SAM" id="Phobius"/>
    </source>
</evidence>
<reference evidence="10 11" key="1">
    <citation type="journal article" date="2021" name="ISME Commun">
        <title>Automated analysis of genomic sequences facilitates high-throughput and comprehensive description of bacteria.</title>
        <authorList>
            <person name="Hitch T.C.A."/>
        </authorList>
    </citation>
    <scope>NUCLEOTIDE SEQUENCE [LARGE SCALE GENOMIC DNA]</scope>
    <source>
        <strain evidence="10 11">Sanger_04</strain>
    </source>
</reference>
<evidence type="ECO:0000256" key="7">
    <source>
        <dbReference type="ARBA" id="ARBA00023136"/>
    </source>
</evidence>
<dbReference type="EMBL" id="JAOQKC010000006">
    <property type="protein sequence ID" value="MCU6696494.1"/>
    <property type="molecule type" value="Genomic_DNA"/>
</dbReference>
<evidence type="ECO:0000313" key="11">
    <source>
        <dbReference type="Proteomes" id="UP001652461"/>
    </source>
</evidence>
<organism evidence="10 11">
    <name type="scientific">Laedolimicola ammoniilytica</name>
    <dbReference type="NCBI Taxonomy" id="2981771"/>
    <lineage>
        <taxon>Bacteria</taxon>
        <taxon>Bacillati</taxon>
        <taxon>Bacillota</taxon>
        <taxon>Clostridia</taxon>
        <taxon>Lachnospirales</taxon>
        <taxon>Lachnospiraceae</taxon>
        <taxon>Laedolimicola</taxon>
    </lineage>
</organism>
<dbReference type="Pfam" id="PF13231">
    <property type="entry name" value="PMT_2"/>
    <property type="match status" value="1"/>
</dbReference>
<dbReference type="PANTHER" id="PTHR33908">
    <property type="entry name" value="MANNOSYLTRANSFERASE YKCB-RELATED"/>
    <property type="match status" value="1"/>
</dbReference>
<accession>A0ABT2RVZ8</accession>
<evidence type="ECO:0000256" key="1">
    <source>
        <dbReference type="ARBA" id="ARBA00004651"/>
    </source>
</evidence>
<evidence type="ECO:0000256" key="4">
    <source>
        <dbReference type="ARBA" id="ARBA00022679"/>
    </source>
</evidence>
<sequence length="487" mass="55412">MTDKIQRACIVLFSGVFALIWLAVMAVCAADLKQSRQIGALAGVLGLLLLLVLLSAKKLLGSLWEKERFFTGVTAGIFVLMAAGLLYAAFELEVYPGWDFGSVYQGAVELAEDGCFSDNSSWYFTTYPNNVAVCMFLAGIFKLFGGFCSYITLGILLNVGLILLGLFFFWQLARRLYGVRYGAFGMLLCLFFLPFYMHTPIFYTDTFALPFVTGTLWSYQFREKDRRFLLLTGVILAAGYKIKGSLGVIFIALLIYLWLCRDSLRERLIRSLLLTLPFLALVGFLTVVPAKFSGLSAEESYRNEFPMEHWVALGLVDSGGYNADVYWMTASTEGKAEKEAVDRLFIRQKLEEYGASGMLAHLREKVVFTWGDGVYFAPEKLQRDPLKESWLHDWVLYYGKNYSYTYRYCNAVQLLLLGGILLSLLRNFMEKGRIRKIQAMQLSVFGIFLFLLIWETRSRYLVNFVPVFILLGLDAMQAIRNRLLLRK</sequence>
<feature type="transmembrane region" description="Helical" evidence="8">
    <location>
        <begin position="271"/>
        <end position="292"/>
    </location>
</feature>
<evidence type="ECO:0000259" key="9">
    <source>
        <dbReference type="Pfam" id="PF13231"/>
    </source>
</evidence>
<proteinExistence type="predicted"/>
<keyword evidence="3 10" id="KW-0328">Glycosyltransferase</keyword>
<name>A0ABT2RVZ8_9FIRM</name>
<dbReference type="EC" id="2.4.-.-" evidence="10"/>
<protein>
    <submittedName>
        <fullName evidence="10">Glycosyltransferase family 39 protein</fullName>
        <ecNumber evidence="10">2.4.-.-</ecNumber>
    </submittedName>
</protein>
<evidence type="ECO:0000256" key="2">
    <source>
        <dbReference type="ARBA" id="ARBA00022475"/>
    </source>
</evidence>
<feature type="transmembrane region" description="Helical" evidence="8">
    <location>
        <begin position="405"/>
        <end position="425"/>
    </location>
</feature>
<keyword evidence="2" id="KW-1003">Cell membrane</keyword>
<feature type="transmembrane region" description="Helical" evidence="8">
    <location>
        <begin position="460"/>
        <end position="479"/>
    </location>
</feature>
<comment type="subcellular location">
    <subcellularLocation>
        <location evidence="1">Cell membrane</location>
        <topology evidence="1">Multi-pass membrane protein</topology>
    </subcellularLocation>
</comment>
<feature type="transmembrane region" description="Helical" evidence="8">
    <location>
        <begin position="178"/>
        <end position="195"/>
    </location>
</feature>
<feature type="transmembrane region" description="Helical" evidence="8">
    <location>
        <begin position="240"/>
        <end position="259"/>
    </location>
</feature>
<dbReference type="RefSeq" id="WP_262670670.1">
    <property type="nucleotide sequence ID" value="NZ_JAOQKC010000006.1"/>
</dbReference>
<feature type="transmembrane region" description="Helical" evidence="8">
    <location>
        <begin position="437"/>
        <end position="454"/>
    </location>
</feature>
<evidence type="ECO:0000313" key="10">
    <source>
        <dbReference type="EMBL" id="MCU6696494.1"/>
    </source>
</evidence>
<dbReference type="Proteomes" id="UP001652461">
    <property type="component" value="Unassembled WGS sequence"/>
</dbReference>
<keyword evidence="6 8" id="KW-1133">Transmembrane helix</keyword>
<dbReference type="InterPro" id="IPR050297">
    <property type="entry name" value="LipidA_mod_glycosyltrf_83"/>
</dbReference>
<dbReference type="PANTHER" id="PTHR33908:SF11">
    <property type="entry name" value="MEMBRANE PROTEIN"/>
    <property type="match status" value="1"/>
</dbReference>